<name>A0A6C0L1L1_9ZZZZ</name>
<sequence>MTFIHTHAILTKKNKCDDLKTQYLACLKHNNSQMICKQKLLNFLFALVKQNHLRLSHSFDEMIYYLLFIIYYLLF</sequence>
<dbReference type="EMBL" id="MN741014">
    <property type="protein sequence ID" value="QHU22634.1"/>
    <property type="molecule type" value="Genomic_DNA"/>
</dbReference>
<protein>
    <submittedName>
        <fullName evidence="1">Uncharacterized protein</fullName>
    </submittedName>
</protein>
<dbReference type="AlphaFoldDB" id="A0A6C0L1L1"/>
<organism evidence="1">
    <name type="scientific">viral metagenome</name>
    <dbReference type="NCBI Taxonomy" id="1070528"/>
    <lineage>
        <taxon>unclassified sequences</taxon>
        <taxon>metagenomes</taxon>
        <taxon>organismal metagenomes</taxon>
    </lineage>
</organism>
<proteinExistence type="predicted"/>
<accession>A0A6C0L1L1</accession>
<evidence type="ECO:0000313" key="1">
    <source>
        <dbReference type="EMBL" id="QHU22634.1"/>
    </source>
</evidence>
<reference evidence="1" key="1">
    <citation type="journal article" date="2020" name="Nature">
        <title>Giant virus diversity and host interactions through global metagenomics.</title>
        <authorList>
            <person name="Schulz F."/>
            <person name="Roux S."/>
            <person name="Paez-Espino D."/>
            <person name="Jungbluth S."/>
            <person name="Walsh D.A."/>
            <person name="Denef V.J."/>
            <person name="McMahon K.D."/>
            <person name="Konstantinidis K.T."/>
            <person name="Eloe-Fadrosh E.A."/>
            <person name="Kyrpides N.C."/>
            <person name="Woyke T."/>
        </authorList>
    </citation>
    <scope>NUCLEOTIDE SEQUENCE</scope>
    <source>
        <strain evidence="1">GVMAG-S-ERX555907-102</strain>
    </source>
</reference>